<gene>
    <name evidence="28" type="ORF">ARMOST_18847</name>
</gene>
<evidence type="ECO:0000256" key="4">
    <source>
        <dbReference type="ARBA" id="ARBA00022664"/>
    </source>
</evidence>
<evidence type="ECO:0000256" key="14">
    <source>
        <dbReference type="ARBA" id="ARBA00022842"/>
    </source>
</evidence>
<dbReference type="GO" id="GO:0004519">
    <property type="term" value="F:endonuclease activity"/>
    <property type="evidence" value="ECO:0007669"/>
    <property type="project" value="UniProtKB-KW"/>
</dbReference>
<keyword evidence="29" id="KW-1185">Reference proteome</keyword>
<keyword evidence="16" id="KW-0229">DNA integration</keyword>
<dbReference type="OrthoDB" id="7691805at2759"/>
<keyword evidence="24" id="KW-0862">Zinc</keyword>
<evidence type="ECO:0000256" key="16">
    <source>
        <dbReference type="ARBA" id="ARBA00022908"/>
    </source>
</evidence>
<dbReference type="GO" id="GO:0006397">
    <property type="term" value="P:mRNA processing"/>
    <property type="evidence" value="ECO:0007669"/>
    <property type="project" value="UniProtKB-KW"/>
</dbReference>
<evidence type="ECO:0000256" key="24">
    <source>
        <dbReference type="PROSITE-ProRule" id="PRU00047"/>
    </source>
</evidence>
<evidence type="ECO:0000259" key="27">
    <source>
        <dbReference type="PROSITE" id="PS50994"/>
    </source>
</evidence>
<evidence type="ECO:0000256" key="20">
    <source>
        <dbReference type="ARBA" id="ARBA00023172"/>
    </source>
</evidence>
<dbReference type="InterPro" id="IPR012337">
    <property type="entry name" value="RNaseH-like_sf"/>
</dbReference>
<evidence type="ECO:0000256" key="5">
    <source>
        <dbReference type="ARBA" id="ARBA00022670"/>
    </source>
</evidence>
<keyword evidence="13" id="KW-0067">ATP-binding</keyword>
<keyword evidence="19" id="KW-0917">Virion maturation</keyword>
<feature type="domain" description="Integrase catalytic" evidence="27">
    <location>
        <begin position="558"/>
        <end position="731"/>
    </location>
</feature>
<keyword evidence="18" id="KW-0239">DNA-directed DNA polymerase</keyword>
<evidence type="ECO:0000256" key="7">
    <source>
        <dbReference type="ARBA" id="ARBA00022722"/>
    </source>
</evidence>
<evidence type="ECO:0000256" key="19">
    <source>
        <dbReference type="ARBA" id="ARBA00023113"/>
    </source>
</evidence>
<comment type="catalytic activity">
    <reaction evidence="23">
        <text>DNA(n) + a 2'-deoxyribonucleoside 5'-triphosphate = DNA(n+1) + diphosphate</text>
        <dbReference type="Rhea" id="RHEA:22508"/>
        <dbReference type="Rhea" id="RHEA-COMP:17339"/>
        <dbReference type="Rhea" id="RHEA-COMP:17340"/>
        <dbReference type="ChEBI" id="CHEBI:33019"/>
        <dbReference type="ChEBI" id="CHEBI:61560"/>
        <dbReference type="ChEBI" id="CHEBI:173112"/>
        <dbReference type="EC" id="2.7.7.7"/>
    </reaction>
</comment>
<dbReference type="Pfam" id="PF14223">
    <property type="entry name" value="Retrotran_gag_2"/>
    <property type="match status" value="1"/>
</dbReference>
<feature type="compositionally biased region" description="Pro residues" evidence="25">
    <location>
        <begin position="842"/>
        <end position="851"/>
    </location>
</feature>
<keyword evidence="10" id="KW-0064">Aspartyl protease</keyword>
<evidence type="ECO:0000256" key="21">
    <source>
        <dbReference type="ARBA" id="ARBA00023268"/>
    </source>
</evidence>
<evidence type="ECO:0000256" key="11">
    <source>
        <dbReference type="ARBA" id="ARBA00022759"/>
    </source>
</evidence>
<dbReference type="InterPro" id="IPR001878">
    <property type="entry name" value="Znf_CCHC"/>
</dbReference>
<keyword evidence="11" id="KW-0255">Endonuclease</keyword>
<dbReference type="STRING" id="47428.A0A284S2Y9"/>
<dbReference type="GO" id="GO:0015074">
    <property type="term" value="P:DNA integration"/>
    <property type="evidence" value="ECO:0007669"/>
    <property type="project" value="UniProtKB-KW"/>
</dbReference>
<reference evidence="29" key="1">
    <citation type="journal article" date="2017" name="Nat. Ecol. Evol.">
        <title>Genome expansion and lineage-specific genetic innovations in the forest pathogenic fungi Armillaria.</title>
        <authorList>
            <person name="Sipos G."/>
            <person name="Prasanna A.N."/>
            <person name="Walter M.C."/>
            <person name="O'Connor E."/>
            <person name="Balint B."/>
            <person name="Krizsan K."/>
            <person name="Kiss B."/>
            <person name="Hess J."/>
            <person name="Varga T."/>
            <person name="Slot J."/>
            <person name="Riley R."/>
            <person name="Boka B."/>
            <person name="Rigling D."/>
            <person name="Barry K."/>
            <person name="Lee J."/>
            <person name="Mihaltcheva S."/>
            <person name="LaButti K."/>
            <person name="Lipzen A."/>
            <person name="Waldron R."/>
            <person name="Moloney N.M."/>
            <person name="Sperisen C."/>
            <person name="Kredics L."/>
            <person name="Vagvoelgyi C."/>
            <person name="Patrignani A."/>
            <person name="Fitzpatrick D."/>
            <person name="Nagy I."/>
            <person name="Doyle S."/>
            <person name="Anderson J.B."/>
            <person name="Grigoriev I.V."/>
            <person name="Gueldener U."/>
            <person name="Muensterkoetter M."/>
            <person name="Nagy L.G."/>
        </authorList>
    </citation>
    <scope>NUCLEOTIDE SEQUENCE [LARGE SCALE GENOMIC DNA]</scope>
    <source>
        <strain evidence="29">C18/9</strain>
    </source>
</reference>
<evidence type="ECO:0000256" key="23">
    <source>
        <dbReference type="ARBA" id="ARBA00049244"/>
    </source>
</evidence>
<dbReference type="Proteomes" id="UP000219338">
    <property type="component" value="Unassembled WGS sequence"/>
</dbReference>
<keyword evidence="17" id="KW-0695">RNA-directed DNA polymerase</keyword>
<keyword evidence="9" id="KW-0547">Nucleotide-binding</keyword>
<dbReference type="GO" id="GO:0008270">
    <property type="term" value="F:zinc ion binding"/>
    <property type="evidence" value="ECO:0007669"/>
    <property type="project" value="UniProtKB-KW"/>
</dbReference>
<dbReference type="GO" id="GO:0006310">
    <property type="term" value="P:DNA recombination"/>
    <property type="evidence" value="ECO:0007669"/>
    <property type="project" value="UniProtKB-KW"/>
</dbReference>
<feature type="region of interest" description="Disordered" evidence="25">
    <location>
        <begin position="806"/>
        <end position="853"/>
    </location>
</feature>
<keyword evidence="6" id="KW-0548">Nucleotidyltransferase</keyword>
<feature type="domain" description="CCHC-type" evidence="26">
    <location>
        <begin position="254"/>
        <end position="267"/>
    </location>
</feature>
<keyword evidence="4" id="KW-0507">mRNA processing</keyword>
<evidence type="ECO:0000256" key="18">
    <source>
        <dbReference type="ARBA" id="ARBA00022932"/>
    </source>
</evidence>
<dbReference type="GO" id="GO:0005524">
    <property type="term" value="F:ATP binding"/>
    <property type="evidence" value="ECO:0007669"/>
    <property type="project" value="UniProtKB-KW"/>
</dbReference>
<dbReference type="Gene3D" id="3.30.420.10">
    <property type="entry name" value="Ribonuclease H-like superfamily/Ribonuclease H"/>
    <property type="match status" value="1"/>
</dbReference>
<evidence type="ECO:0000256" key="15">
    <source>
        <dbReference type="ARBA" id="ARBA00022884"/>
    </source>
</evidence>
<keyword evidence="2" id="KW-0815">Transposition</keyword>
<evidence type="ECO:0000313" key="29">
    <source>
        <dbReference type="Proteomes" id="UP000219338"/>
    </source>
</evidence>
<keyword evidence="24" id="KW-0863">Zinc-finger</keyword>
<evidence type="ECO:0000256" key="25">
    <source>
        <dbReference type="SAM" id="MobiDB-lite"/>
    </source>
</evidence>
<keyword evidence="21" id="KW-0511">Multifunctional enzyme</keyword>
<dbReference type="InterPro" id="IPR054722">
    <property type="entry name" value="PolX-like_BBD"/>
</dbReference>
<evidence type="ECO:0000256" key="17">
    <source>
        <dbReference type="ARBA" id="ARBA00022918"/>
    </source>
</evidence>
<keyword evidence="7" id="KW-0540">Nuclease</keyword>
<feature type="compositionally biased region" description="Acidic residues" evidence="25">
    <location>
        <begin position="321"/>
        <end position="336"/>
    </location>
</feature>
<comment type="function">
    <text evidence="1">The aspartyl protease (PR) mediates the proteolytic cleavages of the Gag and Gag-Pol polyproteins after assembly of the VLP.</text>
</comment>
<keyword evidence="15" id="KW-0694">RNA-binding</keyword>
<dbReference type="InterPro" id="IPR036875">
    <property type="entry name" value="Znf_CCHC_sf"/>
</dbReference>
<evidence type="ECO:0000313" key="28">
    <source>
        <dbReference type="EMBL" id="SJL15354.1"/>
    </source>
</evidence>
<evidence type="ECO:0000256" key="3">
    <source>
        <dbReference type="ARBA" id="ARBA00022612"/>
    </source>
</evidence>
<name>A0A284S2Y9_ARMOS</name>
<feature type="region of interest" description="Disordered" evidence="25">
    <location>
        <begin position="304"/>
        <end position="341"/>
    </location>
</feature>
<keyword evidence="12" id="KW-0378">Hydrolase</keyword>
<dbReference type="Pfam" id="PF00665">
    <property type="entry name" value="rve"/>
    <property type="match status" value="1"/>
</dbReference>
<evidence type="ECO:0000256" key="1">
    <source>
        <dbReference type="ARBA" id="ARBA00002180"/>
    </source>
</evidence>
<dbReference type="Pfam" id="PF22936">
    <property type="entry name" value="Pol_BBD"/>
    <property type="match status" value="1"/>
</dbReference>
<dbReference type="InterPro" id="IPR036397">
    <property type="entry name" value="RNaseH_sf"/>
</dbReference>
<dbReference type="GO" id="GO:0032196">
    <property type="term" value="P:transposition"/>
    <property type="evidence" value="ECO:0007669"/>
    <property type="project" value="UniProtKB-KW"/>
</dbReference>
<dbReference type="Pfam" id="PF07727">
    <property type="entry name" value="RVT_2"/>
    <property type="match status" value="1"/>
</dbReference>
<dbReference type="Gene3D" id="4.10.60.10">
    <property type="entry name" value="Zinc finger, CCHC-type"/>
    <property type="match status" value="1"/>
</dbReference>
<dbReference type="GO" id="GO:0003723">
    <property type="term" value="F:RNA binding"/>
    <property type="evidence" value="ECO:0007669"/>
    <property type="project" value="UniProtKB-KW"/>
</dbReference>
<dbReference type="GO" id="GO:0004190">
    <property type="term" value="F:aspartic-type endopeptidase activity"/>
    <property type="evidence" value="ECO:0007669"/>
    <property type="project" value="UniProtKB-KW"/>
</dbReference>
<evidence type="ECO:0000256" key="2">
    <source>
        <dbReference type="ARBA" id="ARBA00022578"/>
    </source>
</evidence>
<accession>A0A284S2Y9</accession>
<dbReference type="InterPro" id="IPR039537">
    <property type="entry name" value="Retrotran_Ty1/copia-like"/>
</dbReference>
<evidence type="ECO:0000256" key="13">
    <source>
        <dbReference type="ARBA" id="ARBA00022840"/>
    </source>
</evidence>
<dbReference type="SUPFAM" id="SSF53098">
    <property type="entry name" value="Ribonuclease H-like"/>
    <property type="match status" value="1"/>
</dbReference>
<evidence type="ECO:0000256" key="12">
    <source>
        <dbReference type="ARBA" id="ARBA00022801"/>
    </source>
</evidence>
<feature type="region of interest" description="Disordered" evidence="25">
    <location>
        <begin position="271"/>
        <end position="291"/>
    </location>
</feature>
<keyword evidence="5" id="KW-0645">Protease</keyword>
<sequence length="1434" mass="160062">MSTNTFSSTAKLGEYFAKLPACKADGTNWIFFRDRFLFAVDAAGLSDHFEDVGTTTEPAAPTVVDPKNPTADETKATNEYLKKRRIWKSEQAVIKQGIASVISDSLFLKVKGEATAKAMWEKVKSEYEKKSKMVTVDLRRKLQDERCAEGGDVKTHLTKLQSIREDLIAMGADPGDDNFVAIVLGSLPASFETYLSALTGASTLLGKALDPDMVLQGINDEADRRKVRSAGKGEKEAAFYSGNSGKKARKLAECYNCHRKGHMARDCWAKGGGKEGQGPRKGHGQANSAKADKEFDAAWFAEEEDVDEEDFSDLPPLQDVSDSEDEDSDDEADEPDISTPELIGEITSLTSGNLAAAVADTEREHEVDIFDSGATQHMTPSHHRLMNYTAIKPRGIMAADKKKFEALGKGDMHITIPNGKNQTTKVLVKDVLHAPNLGVTLLSVGRITQAGYSLDFKDEECRIFDKKHHQIGSIPHINGLYRLRVPVPHPEAYHVDDGPRIVTPDELHRLMGHLPVDAAKKLVKDQLVDGLELDEGSPTSKDQCPSCLHGRMTRKAVSKSRENDASGGVGDQVHSDVWGPATIETPQHKKYYITFTDDASRYSVAMLLHSKDETLQSFKDLEARWDKVHGIKIKILHSDGGGEYKSHDFDDYLAEKGIQRRFTVHDTPEHNGVAERLNRTLLEKVRAMLHAAGLPNNLWGEALKHAIWLKNRTSSKAIGGRTPYEVFHGLKPDLRHIHEWGCKVWVHVEDGSKLEGRAREGRWLGFDQDSNGHRIYYPNNRSIRVERSVKFPEMRRSEGGIHKVLNEGENAAVSDEKKTENIQHAPALPKPTPLSLPGSPLTTPPDTPPSSPMSKLIPPIAPQDISSKIDVQNIIEGTRTRRAAHLVQAEPVADSVVTEYAYLAMGDMSDEPSVEEAMQREDWPLFKQAMDVEMEAMKRTGTFGDGPTPRPIGCNIVGSKWALRIKRKANGEIDKYKARLVARGFTQVQGVDYFETFSPTAKLSSLRTILSIATHYNWDIKLFDYSAAFLNGEFSDNEEIYMEQPPHYTNGNPNEVIRLRRTIYGLKQSSRKWYEKLTTSLATLGFHALHNDHAVYRLIRGDDIILMAIHIDDSTITGTSPTLIDEIQEEIARIFKITMLGPLNWLLGMEVKRDRKNHTLSISQTTYIDSLLRKFGMTDCKSVSVPLDPMTQISREQCPNTPSDVADMRDVPYRELIGGLIWLSTATRPDLAFTVCVLSRFLDNPGRPHWNAAKRVLQYLKGTRTLGLTYGRSNETRGLDIYTDADGMSLEHRKAISGYAFILNGAAVSWSSKQQEITALSTTEAEYIALTYTAKEAMWYRYFLAELFGPISIPFIIYSDNQSAISLAHAELGQFHARTKHIDIRYHFIREKIQEGTFEVIYCPTSEMTADILTKALASFKFKPLVEALGLISA</sequence>
<organism evidence="28 29">
    <name type="scientific">Armillaria ostoyae</name>
    <name type="common">Armillaria root rot fungus</name>
    <dbReference type="NCBI Taxonomy" id="47428"/>
    <lineage>
        <taxon>Eukaryota</taxon>
        <taxon>Fungi</taxon>
        <taxon>Dikarya</taxon>
        <taxon>Basidiomycota</taxon>
        <taxon>Agaricomycotina</taxon>
        <taxon>Agaricomycetes</taxon>
        <taxon>Agaricomycetidae</taxon>
        <taxon>Agaricales</taxon>
        <taxon>Marasmiineae</taxon>
        <taxon>Physalacriaceae</taxon>
        <taxon>Armillaria</taxon>
    </lineage>
</organism>
<dbReference type="GO" id="GO:0005634">
    <property type="term" value="C:nucleus"/>
    <property type="evidence" value="ECO:0007669"/>
    <property type="project" value="UniProtKB-ARBA"/>
</dbReference>
<dbReference type="SMART" id="SM00343">
    <property type="entry name" value="ZnF_C2HC"/>
    <property type="match status" value="1"/>
</dbReference>
<dbReference type="EMBL" id="FUEG01000028">
    <property type="protein sequence ID" value="SJL15354.1"/>
    <property type="molecule type" value="Genomic_DNA"/>
</dbReference>
<dbReference type="PANTHER" id="PTHR42648:SF11">
    <property type="entry name" value="TRANSPOSON TY4-P GAG-POL POLYPROTEIN"/>
    <property type="match status" value="1"/>
</dbReference>
<dbReference type="GO" id="GO:0003964">
    <property type="term" value="F:RNA-directed DNA polymerase activity"/>
    <property type="evidence" value="ECO:0007669"/>
    <property type="project" value="UniProtKB-KW"/>
</dbReference>
<evidence type="ECO:0000256" key="8">
    <source>
        <dbReference type="ARBA" id="ARBA00022723"/>
    </source>
</evidence>
<dbReference type="InterPro" id="IPR013103">
    <property type="entry name" value="RVT_2"/>
</dbReference>
<dbReference type="SUPFAM" id="SSF56672">
    <property type="entry name" value="DNA/RNA polymerases"/>
    <property type="match status" value="1"/>
</dbReference>
<comment type="catalytic activity">
    <reaction evidence="22">
        <text>DNA(n) + a 2'-deoxyribonucleoside 5'-triphosphate = DNA(n+1) + diphosphate</text>
        <dbReference type="Rhea" id="RHEA:22508"/>
        <dbReference type="Rhea" id="RHEA-COMP:17339"/>
        <dbReference type="Rhea" id="RHEA-COMP:17340"/>
        <dbReference type="ChEBI" id="CHEBI:33019"/>
        <dbReference type="ChEBI" id="CHEBI:61560"/>
        <dbReference type="ChEBI" id="CHEBI:173112"/>
        <dbReference type="EC" id="2.7.7.49"/>
    </reaction>
</comment>
<evidence type="ECO:0000256" key="10">
    <source>
        <dbReference type="ARBA" id="ARBA00022750"/>
    </source>
</evidence>
<dbReference type="PROSITE" id="PS50994">
    <property type="entry name" value="INTEGRASE"/>
    <property type="match status" value="1"/>
</dbReference>
<evidence type="ECO:0000259" key="26">
    <source>
        <dbReference type="PROSITE" id="PS50158"/>
    </source>
</evidence>
<evidence type="ECO:0000256" key="6">
    <source>
        <dbReference type="ARBA" id="ARBA00022695"/>
    </source>
</evidence>
<dbReference type="Pfam" id="PF25597">
    <property type="entry name" value="SH3_retrovirus"/>
    <property type="match status" value="1"/>
</dbReference>
<keyword evidence="20" id="KW-0233">DNA recombination</keyword>
<evidence type="ECO:0000256" key="9">
    <source>
        <dbReference type="ARBA" id="ARBA00022741"/>
    </source>
</evidence>
<keyword evidence="14" id="KW-0460">Magnesium</keyword>
<keyword evidence="18" id="KW-0808">Transferase</keyword>
<dbReference type="PANTHER" id="PTHR42648">
    <property type="entry name" value="TRANSPOSASE, PUTATIVE-RELATED"/>
    <property type="match status" value="1"/>
</dbReference>
<dbReference type="GO" id="GO:0003887">
    <property type="term" value="F:DNA-directed DNA polymerase activity"/>
    <property type="evidence" value="ECO:0007669"/>
    <property type="project" value="UniProtKB-KW"/>
</dbReference>
<evidence type="ECO:0000256" key="22">
    <source>
        <dbReference type="ARBA" id="ARBA00048173"/>
    </source>
</evidence>
<dbReference type="InterPro" id="IPR001584">
    <property type="entry name" value="Integrase_cat-core"/>
</dbReference>
<dbReference type="InterPro" id="IPR043502">
    <property type="entry name" value="DNA/RNA_pol_sf"/>
</dbReference>
<protein>
    <submittedName>
        <fullName evidence="28">Uncharacterized protein</fullName>
    </submittedName>
</protein>
<dbReference type="InterPro" id="IPR057670">
    <property type="entry name" value="SH3_retrovirus"/>
</dbReference>
<dbReference type="PROSITE" id="PS50158">
    <property type="entry name" value="ZF_CCHC"/>
    <property type="match status" value="1"/>
</dbReference>
<keyword evidence="3" id="KW-1188">Viral release from host cell</keyword>
<keyword evidence="8" id="KW-0479">Metal-binding</keyword>
<dbReference type="CDD" id="cd09272">
    <property type="entry name" value="RNase_HI_RT_Ty1"/>
    <property type="match status" value="1"/>
</dbReference>
<dbReference type="SUPFAM" id="SSF57756">
    <property type="entry name" value="Retrovirus zinc finger-like domains"/>
    <property type="match status" value="1"/>
</dbReference>
<proteinExistence type="predicted"/>
<dbReference type="GO" id="GO:0006508">
    <property type="term" value="P:proteolysis"/>
    <property type="evidence" value="ECO:0007669"/>
    <property type="project" value="UniProtKB-KW"/>
</dbReference>
<dbReference type="OMA" id="WVEIVPI"/>